<feature type="domain" description="HAMP" evidence="12">
    <location>
        <begin position="165"/>
        <end position="217"/>
    </location>
</feature>
<dbReference type="PROSITE" id="PS50109">
    <property type="entry name" value="HIS_KIN"/>
    <property type="match status" value="1"/>
</dbReference>
<dbReference type="PROSITE" id="PS50885">
    <property type="entry name" value="HAMP"/>
    <property type="match status" value="1"/>
</dbReference>
<evidence type="ECO:0000256" key="2">
    <source>
        <dbReference type="ARBA" id="ARBA00004370"/>
    </source>
</evidence>
<evidence type="ECO:0000256" key="4">
    <source>
        <dbReference type="ARBA" id="ARBA00022553"/>
    </source>
</evidence>
<keyword evidence="9" id="KW-1133">Transmembrane helix</keyword>
<dbReference type="Gene3D" id="3.30.565.10">
    <property type="entry name" value="Histidine kinase-like ATPase, C-terminal domain"/>
    <property type="match status" value="1"/>
</dbReference>
<feature type="domain" description="Histidine kinase" evidence="10">
    <location>
        <begin position="354"/>
        <end position="570"/>
    </location>
</feature>
<proteinExistence type="predicted"/>
<dbReference type="PRINTS" id="PR00344">
    <property type="entry name" value="BCTRLSENSOR"/>
</dbReference>
<keyword evidence="8" id="KW-0175">Coiled coil</keyword>
<evidence type="ECO:0000259" key="11">
    <source>
        <dbReference type="PROSITE" id="PS50112"/>
    </source>
</evidence>
<keyword evidence="6 13" id="KW-0418">Kinase</keyword>
<reference evidence="14" key="1">
    <citation type="journal article" date="2019" name="Int. J. Syst. Evol. Microbiol.">
        <title>The Global Catalogue of Microorganisms (GCM) 10K type strain sequencing project: providing services to taxonomists for standard genome sequencing and annotation.</title>
        <authorList>
            <consortium name="The Broad Institute Genomics Platform"/>
            <consortium name="The Broad Institute Genome Sequencing Center for Infectious Disease"/>
            <person name="Wu L."/>
            <person name="Ma J."/>
        </authorList>
    </citation>
    <scope>NUCLEOTIDE SEQUENCE [LARGE SCALE GENOMIC DNA]</scope>
    <source>
        <strain evidence="14">CGMCC 1.12931</strain>
    </source>
</reference>
<dbReference type="InterPro" id="IPR036097">
    <property type="entry name" value="HisK_dim/P_sf"/>
</dbReference>
<dbReference type="Gene3D" id="3.30.450.20">
    <property type="entry name" value="PAS domain"/>
    <property type="match status" value="1"/>
</dbReference>
<sequence>MIISSIGLSGYYVNRLVQNSEEIVKDNYRTLLYIEQMQEDLDEIIFNINNKNKTLEALQDYESVLKKQEANITENGEATLTEQLRVGYTKIKAHLEESNADANLIFKDIYSTKKYLNKIFNLNQIAVKDRNERAKKAADDAVLYSSLFALTAILVTLFYIFKIPEYLVKPIKGISKQFQEISERNYNVSLDESRNDEFKEMALSFNKMTKRLQKFEQSNLAQLMIERNRLNAVVEQFDIPILGFSEKNQILFANDRMLEVLQVKKENIIGKNINEIVSNNDLLNLLLNQENSNNERQLLRIIVENKERLFSKRIMTTDTEISNSDSLAHDSIIILDDVTDFIQKDVRKTQFMATLSHELKTPVAAIEMSTDLLTSIKVGKLNDEQKEYVDKINDQTRHIRRMINEVLDLSKIESGIIDFELENTEVNLLIEEALQTVQPFLKNKNIRISTEIQEQLPIVKVDNHKVLWTINNFLTNAIRYTPDKGKIDLSASLKDGEIHIEVTDHGQGIDKENQKRIFEKYVRLNKNEKGGTGLGLAISKEFIEAMDGKIGVHSEIGKGSTFWIKLKTNITS</sequence>
<dbReference type="Gene3D" id="1.10.287.130">
    <property type="match status" value="1"/>
</dbReference>
<dbReference type="SMART" id="SM00388">
    <property type="entry name" value="HisKA"/>
    <property type="match status" value="1"/>
</dbReference>
<name>A0ABQ1SEN4_9FLAO</name>
<keyword evidence="9" id="KW-0472">Membrane</keyword>
<dbReference type="InterPro" id="IPR000014">
    <property type="entry name" value="PAS"/>
</dbReference>
<dbReference type="InterPro" id="IPR004358">
    <property type="entry name" value="Sig_transdc_His_kin-like_C"/>
</dbReference>
<feature type="domain" description="PAS" evidence="11">
    <location>
        <begin position="226"/>
        <end position="306"/>
    </location>
</feature>
<protein>
    <recommendedName>
        <fullName evidence="3">histidine kinase</fullName>
        <ecNumber evidence="3">2.7.13.3</ecNumber>
    </recommendedName>
</protein>
<dbReference type="SMART" id="SM00304">
    <property type="entry name" value="HAMP"/>
    <property type="match status" value="1"/>
</dbReference>
<dbReference type="InterPro" id="IPR003660">
    <property type="entry name" value="HAMP_dom"/>
</dbReference>
<evidence type="ECO:0000313" key="14">
    <source>
        <dbReference type="Proteomes" id="UP000599179"/>
    </source>
</evidence>
<comment type="subcellular location">
    <subcellularLocation>
        <location evidence="2">Membrane</location>
    </subcellularLocation>
</comment>
<dbReference type="InterPro" id="IPR035965">
    <property type="entry name" value="PAS-like_dom_sf"/>
</dbReference>
<dbReference type="InterPro" id="IPR003594">
    <property type="entry name" value="HATPase_dom"/>
</dbReference>
<evidence type="ECO:0000259" key="10">
    <source>
        <dbReference type="PROSITE" id="PS50109"/>
    </source>
</evidence>
<dbReference type="SMART" id="SM00091">
    <property type="entry name" value="PAS"/>
    <property type="match status" value="1"/>
</dbReference>
<gene>
    <name evidence="13" type="ORF">GCM10010832_03880</name>
</gene>
<dbReference type="SUPFAM" id="SSF55874">
    <property type="entry name" value="ATPase domain of HSP90 chaperone/DNA topoisomerase II/histidine kinase"/>
    <property type="match status" value="1"/>
</dbReference>
<evidence type="ECO:0000256" key="7">
    <source>
        <dbReference type="ARBA" id="ARBA00023012"/>
    </source>
</evidence>
<dbReference type="SUPFAM" id="SSF158472">
    <property type="entry name" value="HAMP domain-like"/>
    <property type="match status" value="1"/>
</dbReference>
<evidence type="ECO:0000256" key="6">
    <source>
        <dbReference type="ARBA" id="ARBA00022777"/>
    </source>
</evidence>
<dbReference type="CDD" id="cd06225">
    <property type="entry name" value="HAMP"/>
    <property type="match status" value="1"/>
</dbReference>
<accession>A0ABQ1SEN4</accession>
<keyword evidence="9" id="KW-0812">Transmembrane</keyword>
<dbReference type="PANTHER" id="PTHR43711:SF31">
    <property type="entry name" value="HISTIDINE KINASE"/>
    <property type="match status" value="1"/>
</dbReference>
<dbReference type="Pfam" id="PF00989">
    <property type="entry name" value="PAS"/>
    <property type="match status" value="1"/>
</dbReference>
<keyword evidence="14" id="KW-1185">Reference proteome</keyword>
<comment type="catalytic activity">
    <reaction evidence="1">
        <text>ATP + protein L-histidine = ADP + protein N-phospho-L-histidine.</text>
        <dbReference type="EC" id="2.7.13.3"/>
    </reaction>
</comment>
<evidence type="ECO:0000256" key="1">
    <source>
        <dbReference type="ARBA" id="ARBA00000085"/>
    </source>
</evidence>
<evidence type="ECO:0000256" key="8">
    <source>
        <dbReference type="SAM" id="Coils"/>
    </source>
</evidence>
<dbReference type="PROSITE" id="PS50112">
    <property type="entry name" value="PAS"/>
    <property type="match status" value="1"/>
</dbReference>
<evidence type="ECO:0000256" key="5">
    <source>
        <dbReference type="ARBA" id="ARBA00022679"/>
    </source>
</evidence>
<keyword evidence="5" id="KW-0808">Transferase</keyword>
<dbReference type="Gene3D" id="6.10.340.10">
    <property type="match status" value="1"/>
</dbReference>
<evidence type="ECO:0000256" key="3">
    <source>
        <dbReference type="ARBA" id="ARBA00012438"/>
    </source>
</evidence>
<keyword evidence="4" id="KW-0597">Phosphoprotein</keyword>
<dbReference type="PANTHER" id="PTHR43711">
    <property type="entry name" value="TWO-COMPONENT HISTIDINE KINASE"/>
    <property type="match status" value="1"/>
</dbReference>
<dbReference type="SUPFAM" id="SSF55785">
    <property type="entry name" value="PYP-like sensor domain (PAS domain)"/>
    <property type="match status" value="1"/>
</dbReference>
<evidence type="ECO:0000256" key="9">
    <source>
        <dbReference type="SAM" id="Phobius"/>
    </source>
</evidence>
<dbReference type="InterPro" id="IPR013767">
    <property type="entry name" value="PAS_fold"/>
</dbReference>
<feature type="coiled-coil region" evidence="8">
    <location>
        <begin position="34"/>
        <end position="71"/>
    </location>
</feature>
<dbReference type="Proteomes" id="UP000599179">
    <property type="component" value="Unassembled WGS sequence"/>
</dbReference>
<dbReference type="GO" id="GO:0016301">
    <property type="term" value="F:kinase activity"/>
    <property type="evidence" value="ECO:0007669"/>
    <property type="project" value="UniProtKB-KW"/>
</dbReference>
<dbReference type="Pfam" id="PF00672">
    <property type="entry name" value="HAMP"/>
    <property type="match status" value="1"/>
</dbReference>
<dbReference type="EC" id="2.7.13.3" evidence="3"/>
<dbReference type="InterPro" id="IPR050736">
    <property type="entry name" value="Sensor_HK_Regulatory"/>
</dbReference>
<organism evidence="13 14">
    <name type="scientific">Psychroflexus planctonicus</name>
    <dbReference type="NCBI Taxonomy" id="1526575"/>
    <lineage>
        <taxon>Bacteria</taxon>
        <taxon>Pseudomonadati</taxon>
        <taxon>Bacteroidota</taxon>
        <taxon>Flavobacteriia</taxon>
        <taxon>Flavobacteriales</taxon>
        <taxon>Flavobacteriaceae</taxon>
        <taxon>Psychroflexus</taxon>
    </lineage>
</organism>
<evidence type="ECO:0000313" key="13">
    <source>
        <dbReference type="EMBL" id="GGE26382.1"/>
    </source>
</evidence>
<dbReference type="SUPFAM" id="SSF47384">
    <property type="entry name" value="Homodimeric domain of signal transducing histidine kinase"/>
    <property type="match status" value="1"/>
</dbReference>
<dbReference type="InterPro" id="IPR003661">
    <property type="entry name" value="HisK_dim/P_dom"/>
</dbReference>
<feature type="transmembrane region" description="Helical" evidence="9">
    <location>
        <begin position="141"/>
        <end position="161"/>
    </location>
</feature>
<dbReference type="EMBL" id="BMGM01000001">
    <property type="protein sequence ID" value="GGE26382.1"/>
    <property type="molecule type" value="Genomic_DNA"/>
</dbReference>
<dbReference type="CDD" id="cd00082">
    <property type="entry name" value="HisKA"/>
    <property type="match status" value="1"/>
</dbReference>
<dbReference type="InterPro" id="IPR036890">
    <property type="entry name" value="HATPase_C_sf"/>
</dbReference>
<dbReference type="SMART" id="SM00387">
    <property type="entry name" value="HATPase_c"/>
    <property type="match status" value="1"/>
</dbReference>
<keyword evidence="7" id="KW-0902">Two-component regulatory system</keyword>
<evidence type="ECO:0000259" key="12">
    <source>
        <dbReference type="PROSITE" id="PS50885"/>
    </source>
</evidence>
<dbReference type="Pfam" id="PF02518">
    <property type="entry name" value="HATPase_c"/>
    <property type="match status" value="1"/>
</dbReference>
<dbReference type="InterPro" id="IPR005467">
    <property type="entry name" value="His_kinase_dom"/>
</dbReference>
<dbReference type="Pfam" id="PF00512">
    <property type="entry name" value="HisKA"/>
    <property type="match status" value="1"/>
</dbReference>
<comment type="caution">
    <text evidence="13">The sequence shown here is derived from an EMBL/GenBank/DDBJ whole genome shotgun (WGS) entry which is preliminary data.</text>
</comment>